<keyword evidence="6 9" id="KW-0822">Tryptophan biosynthesis</keyword>
<evidence type="ECO:0000313" key="12">
    <source>
        <dbReference type="Proteomes" id="UP001057753"/>
    </source>
</evidence>
<dbReference type="InterPro" id="IPR013785">
    <property type="entry name" value="Aldolase_TIM"/>
</dbReference>
<dbReference type="AlphaFoldDB" id="A0A9Q4FX60"/>
<dbReference type="PANTHER" id="PTHR22854:SF2">
    <property type="entry name" value="INDOLE-3-GLYCEROL-PHOSPHATE SYNTHASE"/>
    <property type="match status" value="1"/>
</dbReference>
<proteinExistence type="inferred from homology"/>
<dbReference type="HAMAP" id="MF_00134_B">
    <property type="entry name" value="IGPS_B"/>
    <property type="match status" value="1"/>
</dbReference>
<dbReference type="PANTHER" id="PTHR22854">
    <property type="entry name" value="TRYPTOPHAN BIOSYNTHESIS PROTEIN"/>
    <property type="match status" value="1"/>
</dbReference>
<keyword evidence="7 9" id="KW-0057">Aromatic amino acid biosynthesis</keyword>
<evidence type="ECO:0000256" key="2">
    <source>
        <dbReference type="ARBA" id="ARBA00004696"/>
    </source>
</evidence>
<protein>
    <recommendedName>
        <fullName evidence="9">Indole-3-glycerol phosphate synthase</fullName>
        <shortName evidence="9">IGPS</shortName>
        <ecNumber evidence="9">4.1.1.48</ecNumber>
    </recommendedName>
</protein>
<dbReference type="FunFam" id="3.20.20.70:FF:000024">
    <property type="entry name" value="Indole-3-glycerol phosphate synthase"/>
    <property type="match status" value="1"/>
</dbReference>
<dbReference type="GO" id="GO:0004425">
    <property type="term" value="F:indole-3-glycerol-phosphate synthase activity"/>
    <property type="evidence" value="ECO:0007669"/>
    <property type="project" value="UniProtKB-UniRule"/>
</dbReference>
<dbReference type="NCBIfam" id="NF001377">
    <property type="entry name" value="PRK00278.2-4"/>
    <property type="match status" value="1"/>
</dbReference>
<evidence type="ECO:0000256" key="7">
    <source>
        <dbReference type="ARBA" id="ARBA00023141"/>
    </source>
</evidence>
<evidence type="ECO:0000256" key="8">
    <source>
        <dbReference type="ARBA" id="ARBA00023239"/>
    </source>
</evidence>
<dbReference type="Pfam" id="PF00218">
    <property type="entry name" value="IGPS"/>
    <property type="match status" value="1"/>
</dbReference>
<dbReference type="GO" id="GO:0000162">
    <property type="term" value="P:L-tryptophan biosynthetic process"/>
    <property type="evidence" value="ECO:0007669"/>
    <property type="project" value="UniProtKB-UniRule"/>
</dbReference>
<evidence type="ECO:0000256" key="9">
    <source>
        <dbReference type="HAMAP-Rule" id="MF_00134"/>
    </source>
</evidence>
<dbReference type="RefSeq" id="WP_257821098.1">
    <property type="nucleotide sequence ID" value="NZ_JABXYM010000001.1"/>
</dbReference>
<dbReference type="InterPro" id="IPR011060">
    <property type="entry name" value="RibuloseP-bd_barrel"/>
</dbReference>
<sequence length="258" mass="28568">MTILDKIVAKKKGELSSLTIPESRVVDTPFQSLKNALLTSVHPLGIIAEIKQASPSKGLLTDNFQPLSIASAYEKMGVSGISVLTDETFFKGHADDLSAVKNHVNLPVLRKDFIIDEKQVLYSERIGADAILLIAAILEGSQLAELYDQATELGMEVLVEVHNEEEIEKVITYTKPAMVGVNNRDLTTFDTHLSTTERLRPLVTNDETLFISESGIHTKEDVECLLKNQVDGMLVGEAFMRSSNKQQFLNSLFYEGEK</sequence>
<evidence type="ECO:0000259" key="10">
    <source>
        <dbReference type="Pfam" id="PF00218"/>
    </source>
</evidence>
<comment type="catalytic activity">
    <reaction evidence="1 9">
        <text>1-(2-carboxyphenylamino)-1-deoxy-D-ribulose 5-phosphate + H(+) = (1S,2R)-1-C-(indol-3-yl)glycerol 3-phosphate + CO2 + H2O</text>
        <dbReference type="Rhea" id="RHEA:23476"/>
        <dbReference type="ChEBI" id="CHEBI:15377"/>
        <dbReference type="ChEBI" id="CHEBI:15378"/>
        <dbReference type="ChEBI" id="CHEBI:16526"/>
        <dbReference type="ChEBI" id="CHEBI:58613"/>
        <dbReference type="ChEBI" id="CHEBI:58866"/>
        <dbReference type="EC" id="4.1.1.48"/>
    </reaction>
</comment>
<gene>
    <name evidence="9 11" type="primary">trpC</name>
    <name evidence="11" type="ORF">HXA33_08080</name>
</gene>
<dbReference type="EC" id="4.1.1.48" evidence="9"/>
<dbReference type="Gene3D" id="3.20.20.70">
    <property type="entry name" value="Aldolase class I"/>
    <property type="match status" value="1"/>
</dbReference>
<comment type="similarity">
    <text evidence="3 9">Belongs to the TrpC family.</text>
</comment>
<dbReference type="InterPro" id="IPR001468">
    <property type="entry name" value="Indole-3-GlycerolPSynthase_CS"/>
</dbReference>
<dbReference type="Proteomes" id="UP001057753">
    <property type="component" value="Unassembled WGS sequence"/>
</dbReference>
<keyword evidence="8 9" id="KW-0456">Lyase</keyword>
<dbReference type="SUPFAM" id="SSF51366">
    <property type="entry name" value="Ribulose-phoshate binding barrel"/>
    <property type="match status" value="1"/>
</dbReference>
<dbReference type="PROSITE" id="PS00614">
    <property type="entry name" value="IGPS"/>
    <property type="match status" value="1"/>
</dbReference>
<evidence type="ECO:0000256" key="4">
    <source>
        <dbReference type="ARBA" id="ARBA00022605"/>
    </source>
</evidence>
<comment type="caution">
    <text evidence="11">The sequence shown here is derived from an EMBL/GenBank/DDBJ whole genome shotgun (WGS) entry which is preliminary data.</text>
</comment>
<keyword evidence="4 9" id="KW-0028">Amino-acid biosynthesis</keyword>
<dbReference type="InterPro" id="IPR045186">
    <property type="entry name" value="Indole-3-glycerol_P_synth"/>
</dbReference>
<dbReference type="CDD" id="cd00331">
    <property type="entry name" value="IGPS"/>
    <property type="match status" value="1"/>
</dbReference>
<evidence type="ECO:0000256" key="6">
    <source>
        <dbReference type="ARBA" id="ARBA00022822"/>
    </source>
</evidence>
<dbReference type="InterPro" id="IPR013798">
    <property type="entry name" value="Indole-3-glycerol_P_synth_dom"/>
</dbReference>
<reference evidence="11" key="1">
    <citation type="submission" date="2020-06" db="EMBL/GenBank/DDBJ databases">
        <title>Insight into the genomes of haloalkaliphilic bacilli from Kenyan soda lakes.</title>
        <authorList>
            <person name="Mwirichia R."/>
            <person name="Villamizar G.C."/>
            <person name="Poehlein A."/>
            <person name="Mugweru J."/>
            <person name="Kipnyargis A."/>
            <person name="Kiplimo D."/>
            <person name="Orwa P."/>
            <person name="Daniel R."/>
        </authorList>
    </citation>
    <scope>NUCLEOTIDE SEQUENCE</scope>
    <source>
        <strain evidence="11">B1096_S55</strain>
    </source>
</reference>
<feature type="domain" description="Indole-3-glycerol phosphate synthase" evidence="10">
    <location>
        <begin position="4"/>
        <end position="252"/>
    </location>
</feature>
<name>A0A9Q4FX60_SALAG</name>
<keyword evidence="5 9" id="KW-0210">Decarboxylase</keyword>
<comment type="pathway">
    <text evidence="2 9">Amino-acid biosynthesis; L-tryptophan biosynthesis; L-tryptophan from chorismate: step 4/5.</text>
</comment>
<evidence type="ECO:0000256" key="5">
    <source>
        <dbReference type="ARBA" id="ARBA00022793"/>
    </source>
</evidence>
<dbReference type="EMBL" id="JABXYM010000001">
    <property type="protein sequence ID" value="MCR6096510.1"/>
    <property type="molecule type" value="Genomic_DNA"/>
</dbReference>
<organism evidence="11 12">
    <name type="scientific">Salipaludibacillus agaradhaerens</name>
    <name type="common">Bacillus agaradhaerens</name>
    <dbReference type="NCBI Taxonomy" id="76935"/>
    <lineage>
        <taxon>Bacteria</taxon>
        <taxon>Bacillati</taxon>
        <taxon>Bacillota</taxon>
        <taxon>Bacilli</taxon>
        <taxon>Bacillales</taxon>
        <taxon>Bacillaceae</taxon>
    </lineage>
</organism>
<evidence type="ECO:0000313" key="11">
    <source>
        <dbReference type="EMBL" id="MCR6096510.1"/>
    </source>
</evidence>
<dbReference type="GO" id="GO:0004640">
    <property type="term" value="F:phosphoribosylanthranilate isomerase activity"/>
    <property type="evidence" value="ECO:0007669"/>
    <property type="project" value="TreeGrafter"/>
</dbReference>
<evidence type="ECO:0000256" key="1">
    <source>
        <dbReference type="ARBA" id="ARBA00001633"/>
    </source>
</evidence>
<keyword evidence="12" id="KW-1185">Reference proteome</keyword>
<evidence type="ECO:0000256" key="3">
    <source>
        <dbReference type="ARBA" id="ARBA00008737"/>
    </source>
</evidence>
<accession>A0A9Q4FX60</accession>